<gene>
    <name evidence="3" type="ORF">BJ975_002286</name>
    <name evidence="2" type="ORF">IDH50_16765</name>
</gene>
<dbReference type="Proteomes" id="UP000659061">
    <property type="component" value="Unassembled WGS sequence"/>
</dbReference>
<protein>
    <submittedName>
        <fullName evidence="3">Flp pilus assembly pilin Flp</fullName>
    </submittedName>
</protein>
<organism evidence="2 5">
    <name type="scientific">Aeromicrobium tamlense</name>
    <dbReference type="NCBI Taxonomy" id="375541"/>
    <lineage>
        <taxon>Bacteria</taxon>
        <taxon>Bacillati</taxon>
        <taxon>Actinomycetota</taxon>
        <taxon>Actinomycetes</taxon>
        <taxon>Propionibacteriales</taxon>
        <taxon>Nocardioidaceae</taxon>
        <taxon>Aeromicrobium</taxon>
    </lineage>
</organism>
<sequence length="53" mass="5799">MHQQQPTPRRGERGASATEYALLISGVAIMLVAIIVMFGDSLAANWLRFAILL</sequence>
<reference evidence="3 4" key="1">
    <citation type="submission" date="2020-07" db="EMBL/GenBank/DDBJ databases">
        <title>Sequencing the genomes of 1000 actinobacteria strains.</title>
        <authorList>
            <person name="Klenk H.-P."/>
        </authorList>
    </citation>
    <scope>NUCLEOTIDE SEQUENCE [LARGE SCALE GENOMIC DNA]</scope>
    <source>
        <strain evidence="3 4">DSM 19087</strain>
    </source>
</reference>
<evidence type="ECO:0000313" key="4">
    <source>
        <dbReference type="Proteomes" id="UP000587211"/>
    </source>
</evidence>
<dbReference type="EMBL" id="JACBZN010000001">
    <property type="protein sequence ID" value="NYI38911.1"/>
    <property type="molecule type" value="Genomic_DNA"/>
</dbReference>
<proteinExistence type="predicted"/>
<keyword evidence="4" id="KW-1185">Reference proteome</keyword>
<dbReference type="Proteomes" id="UP000587211">
    <property type="component" value="Unassembled WGS sequence"/>
</dbReference>
<keyword evidence="1" id="KW-0812">Transmembrane</keyword>
<accession>A0A8I0KPI6</accession>
<dbReference type="AlphaFoldDB" id="A0A8I0KPI6"/>
<evidence type="ECO:0000313" key="2">
    <source>
        <dbReference type="EMBL" id="MBD1271899.1"/>
    </source>
</evidence>
<keyword evidence="1" id="KW-0472">Membrane</keyword>
<evidence type="ECO:0000313" key="3">
    <source>
        <dbReference type="EMBL" id="NYI38911.1"/>
    </source>
</evidence>
<dbReference type="RefSeq" id="WP_179426042.1">
    <property type="nucleotide sequence ID" value="NZ_BAAAMP010000002.1"/>
</dbReference>
<reference evidence="2" key="2">
    <citation type="submission" date="2020-09" db="EMBL/GenBank/DDBJ databases">
        <title>Novel species in genus Aeromicrobium.</title>
        <authorList>
            <person name="Zhang G."/>
        </authorList>
    </citation>
    <scope>NUCLEOTIDE SEQUENCE</scope>
    <source>
        <strain evidence="2">SSW1-57</strain>
    </source>
</reference>
<feature type="transmembrane region" description="Helical" evidence="1">
    <location>
        <begin position="20"/>
        <end position="39"/>
    </location>
</feature>
<evidence type="ECO:0000256" key="1">
    <source>
        <dbReference type="SAM" id="Phobius"/>
    </source>
</evidence>
<name>A0A8I0KPI6_9ACTN</name>
<dbReference type="EMBL" id="JACWMT010000004">
    <property type="protein sequence ID" value="MBD1271899.1"/>
    <property type="molecule type" value="Genomic_DNA"/>
</dbReference>
<evidence type="ECO:0000313" key="5">
    <source>
        <dbReference type="Proteomes" id="UP000659061"/>
    </source>
</evidence>
<comment type="caution">
    <text evidence="2">The sequence shown here is derived from an EMBL/GenBank/DDBJ whole genome shotgun (WGS) entry which is preliminary data.</text>
</comment>
<keyword evidence="1" id="KW-1133">Transmembrane helix</keyword>